<dbReference type="EMBL" id="BMQV01000030">
    <property type="protein sequence ID" value="GGP59696.1"/>
    <property type="molecule type" value="Genomic_DNA"/>
</dbReference>
<evidence type="ECO:0000256" key="1">
    <source>
        <dbReference type="SAM" id="SignalP"/>
    </source>
</evidence>
<protein>
    <submittedName>
        <fullName evidence="3">Sulfurtransferase</fullName>
    </submittedName>
</protein>
<dbReference type="SMART" id="SM00450">
    <property type="entry name" value="RHOD"/>
    <property type="match status" value="1"/>
</dbReference>
<organism evidence="3 4">
    <name type="scientific">Shewanella saliphila</name>
    <dbReference type="NCBI Taxonomy" id="2282698"/>
    <lineage>
        <taxon>Bacteria</taxon>
        <taxon>Pseudomonadati</taxon>
        <taxon>Pseudomonadota</taxon>
        <taxon>Gammaproteobacteria</taxon>
        <taxon>Alteromonadales</taxon>
        <taxon>Shewanellaceae</taxon>
        <taxon>Shewanella</taxon>
    </lineage>
</organism>
<dbReference type="Gene3D" id="3.40.250.10">
    <property type="entry name" value="Rhodanese-like domain"/>
    <property type="match status" value="1"/>
</dbReference>
<sequence length="126" mass="13674">MLKKSILMTIRSLLAVCFVVGTSFAIPAMATEQQPDIAWQKINANATLIDVRTAEEFAAGHIKGAINIPFDTIVPQLAKLNLSKDTEVVLYCRSGRRSSLAQASLIEQGYNNTYDAGGLNTLMSAR</sequence>
<accession>A0ABQ2Q8L9</accession>
<dbReference type="PANTHER" id="PTHR45431:SF3">
    <property type="entry name" value="RHODANESE-LIKE DOMAIN-CONTAINING PROTEIN 15, CHLOROPLASTIC"/>
    <property type="match status" value="1"/>
</dbReference>
<dbReference type="Proteomes" id="UP000654367">
    <property type="component" value="Unassembled WGS sequence"/>
</dbReference>
<dbReference type="PANTHER" id="PTHR45431">
    <property type="entry name" value="RHODANESE-LIKE DOMAIN-CONTAINING PROTEIN 15, CHLOROPLASTIC"/>
    <property type="match status" value="1"/>
</dbReference>
<dbReference type="Pfam" id="PF00581">
    <property type="entry name" value="Rhodanese"/>
    <property type="match status" value="1"/>
</dbReference>
<gene>
    <name evidence="3" type="ORF">GCM10009409_27100</name>
</gene>
<evidence type="ECO:0000313" key="3">
    <source>
        <dbReference type="EMBL" id="GGP59696.1"/>
    </source>
</evidence>
<keyword evidence="4" id="KW-1185">Reference proteome</keyword>
<evidence type="ECO:0000259" key="2">
    <source>
        <dbReference type="PROSITE" id="PS50206"/>
    </source>
</evidence>
<dbReference type="InterPro" id="IPR052367">
    <property type="entry name" value="Thiosulfate_ST/Rhodanese-like"/>
</dbReference>
<evidence type="ECO:0000313" key="4">
    <source>
        <dbReference type="Proteomes" id="UP000654367"/>
    </source>
</evidence>
<reference evidence="4" key="1">
    <citation type="journal article" date="2019" name="Int. J. Syst. Evol. Microbiol.">
        <title>The Global Catalogue of Microorganisms (GCM) 10K type strain sequencing project: providing services to taxonomists for standard genome sequencing and annotation.</title>
        <authorList>
            <consortium name="The Broad Institute Genomics Platform"/>
            <consortium name="The Broad Institute Genome Sequencing Center for Infectious Disease"/>
            <person name="Wu L."/>
            <person name="Ma J."/>
        </authorList>
    </citation>
    <scope>NUCLEOTIDE SEQUENCE [LARGE SCALE GENOMIC DNA]</scope>
    <source>
        <strain evidence="4">JCM 32304</strain>
    </source>
</reference>
<feature type="domain" description="Rhodanese" evidence="2">
    <location>
        <begin position="42"/>
        <end position="124"/>
    </location>
</feature>
<dbReference type="PROSITE" id="PS50206">
    <property type="entry name" value="RHODANESE_3"/>
    <property type="match status" value="1"/>
</dbReference>
<comment type="caution">
    <text evidence="3">The sequence shown here is derived from an EMBL/GenBank/DDBJ whole genome shotgun (WGS) entry which is preliminary data.</text>
</comment>
<name>A0ABQ2Q8L9_9GAMM</name>
<feature type="chain" id="PRO_5045473834" evidence="1">
    <location>
        <begin position="31"/>
        <end position="126"/>
    </location>
</feature>
<dbReference type="CDD" id="cd00158">
    <property type="entry name" value="RHOD"/>
    <property type="match status" value="1"/>
</dbReference>
<dbReference type="InterPro" id="IPR036873">
    <property type="entry name" value="Rhodanese-like_dom_sf"/>
</dbReference>
<dbReference type="InterPro" id="IPR001763">
    <property type="entry name" value="Rhodanese-like_dom"/>
</dbReference>
<proteinExistence type="predicted"/>
<keyword evidence="1" id="KW-0732">Signal</keyword>
<feature type="signal peptide" evidence="1">
    <location>
        <begin position="1"/>
        <end position="30"/>
    </location>
</feature>
<dbReference type="SUPFAM" id="SSF52821">
    <property type="entry name" value="Rhodanese/Cell cycle control phosphatase"/>
    <property type="match status" value="1"/>
</dbReference>
<dbReference type="RefSeq" id="WP_229786470.1">
    <property type="nucleotide sequence ID" value="NZ_BMQV01000030.1"/>
</dbReference>